<keyword evidence="3" id="KW-1185">Reference proteome</keyword>
<comment type="caution">
    <text evidence="2">The sequence shown here is derived from an EMBL/GenBank/DDBJ whole genome shotgun (WGS) entry which is preliminary data.</text>
</comment>
<dbReference type="AlphaFoldDB" id="A0A3P3RCF9"/>
<evidence type="ECO:0000313" key="3">
    <source>
        <dbReference type="Proteomes" id="UP000282322"/>
    </source>
</evidence>
<dbReference type="RefSeq" id="WP_124954828.1">
    <property type="nucleotide sequence ID" value="NZ_RRCH01000020.1"/>
</dbReference>
<keyword evidence="1" id="KW-0472">Membrane</keyword>
<organism evidence="2 3">
    <name type="scientific">Halocatena pleomorpha</name>
    <dbReference type="NCBI Taxonomy" id="1785090"/>
    <lineage>
        <taxon>Archaea</taxon>
        <taxon>Methanobacteriati</taxon>
        <taxon>Methanobacteriota</taxon>
        <taxon>Stenosarchaea group</taxon>
        <taxon>Halobacteria</taxon>
        <taxon>Halobacteriales</taxon>
        <taxon>Natronomonadaceae</taxon>
        <taxon>Halocatena</taxon>
    </lineage>
</organism>
<feature type="transmembrane region" description="Helical" evidence="1">
    <location>
        <begin position="96"/>
        <end position="121"/>
    </location>
</feature>
<gene>
    <name evidence="2" type="ORF">EIK79_09205</name>
</gene>
<name>A0A3P3RCF9_9EURY</name>
<proteinExistence type="predicted"/>
<feature type="transmembrane region" description="Helical" evidence="1">
    <location>
        <begin position="68"/>
        <end position="90"/>
    </location>
</feature>
<protein>
    <submittedName>
        <fullName evidence="2">Uncharacterized protein</fullName>
    </submittedName>
</protein>
<feature type="transmembrane region" description="Helical" evidence="1">
    <location>
        <begin position="6"/>
        <end position="25"/>
    </location>
</feature>
<dbReference type="Proteomes" id="UP000282322">
    <property type="component" value="Unassembled WGS sequence"/>
</dbReference>
<dbReference type="EMBL" id="RRCH01000020">
    <property type="protein sequence ID" value="RRJ30648.1"/>
    <property type="molecule type" value="Genomic_DNA"/>
</dbReference>
<evidence type="ECO:0000256" key="1">
    <source>
        <dbReference type="SAM" id="Phobius"/>
    </source>
</evidence>
<keyword evidence="1" id="KW-0812">Transmembrane</keyword>
<sequence length="483" mass="54183">MGETSPIGATIVFVIGLSLVFWLPLRIRDVWRGEKSAPPMPIPERKKRIFGRKVFDVTDRNFPLSGGAFLFGVGVFAVGLGAEGVFSTILEIHIKAAIMPVVASGIGLGTICGLLAQIMYLTDRPKFLMPPALRDSAVEHDLPSADETEFDESEASVIDDLPDDISVFKRRRERYLRLLQTGSATAFRRDPRMLSFLLDSIEGIDRLFEAYETEPSLEAAYRSLDEETINAILEDALSSIEGTAIIAFESLDLLDISDDDDMTFDEERLRTLGVDPATIDTTTDVYSIDEESLLADYVTVVESLDPELVTVFDDQTITAFRRLELSFDDESDEHIYDIVRSDSFDYGQLDEYANQLERLRSTATLSAFDDEIVGQLAGEVRRLRREIGTSTFDRSSVRFLDDLPADMYETTSLSTTPGGSLILFDDDDPVELALIISKFDDVTLTRWSDDKLRQFEDYFAVHESTVHDDQFEDQLTGRVLTVE</sequence>
<evidence type="ECO:0000313" key="2">
    <source>
        <dbReference type="EMBL" id="RRJ30648.1"/>
    </source>
</evidence>
<accession>A0A3P3RCF9</accession>
<reference evidence="2 3" key="1">
    <citation type="submission" date="2018-11" db="EMBL/GenBank/DDBJ databases">
        <title>Taxonoimc description of Halomarina strain SPP-AMP-1.</title>
        <authorList>
            <person name="Pal Y."/>
            <person name="Srinivasana K."/>
            <person name="Verma A."/>
            <person name="Kumar P."/>
        </authorList>
    </citation>
    <scope>NUCLEOTIDE SEQUENCE [LARGE SCALE GENOMIC DNA]</scope>
    <source>
        <strain evidence="2 3">SPP-AMP-1</strain>
    </source>
</reference>
<keyword evidence="1" id="KW-1133">Transmembrane helix</keyword>